<dbReference type="Gene3D" id="3.20.20.370">
    <property type="entry name" value="Glycoside hydrolase/deacetylase"/>
    <property type="match status" value="1"/>
</dbReference>
<organism evidence="4 5">
    <name type="scientific">Neptunicella marina</name>
    <dbReference type="NCBI Taxonomy" id="2125989"/>
    <lineage>
        <taxon>Bacteria</taxon>
        <taxon>Pseudomonadati</taxon>
        <taxon>Pseudomonadota</taxon>
        <taxon>Gammaproteobacteria</taxon>
        <taxon>Alteromonadales</taxon>
        <taxon>Alteromonadaceae</taxon>
        <taxon>Neptunicella</taxon>
    </lineage>
</organism>
<evidence type="ECO:0000313" key="5">
    <source>
        <dbReference type="Proteomes" id="UP000601768"/>
    </source>
</evidence>
<dbReference type="SUPFAM" id="SSF88713">
    <property type="entry name" value="Glycoside hydrolase/deacetylase"/>
    <property type="match status" value="1"/>
</dbReference>
<sequence>MLHWLLKQLGKLTSRNKLTILIYHQVVDQKDPMRMPEPDTSEFDWQMKLIARNFNPISLPEAVKLLKQKRLPANSVCVTFDDGYINNLTVAQPILQRYKIPATVYIATGFSDGRNMWNDRLIDLIGQQNITEFNLSAIDLPPQAVDDSVSRAQLAYQLIPHIKYLPYSQRITTIDQLYKDNNAEELPRKMMSPEQIYNLSKLGVDIGAHTVDHPILAVEDEGTQKSQITQSKKALESLLGKQIIGFAYPNGKRSTDYDDAAVALAKNAGFEYAVSTEWGVSTPTTDPHQLRRFTPWDKTPFKFHLRLILKILGK</sequence>
<dbReference type="PANTHER" id="PTHR34216:SF3">
    <property type="entry name" value="POLY-BETA-1,6-N-ACETYL-D-GLUCOSAMINE N-DEACETYLASE"/>
    <property type="match status" value="1"/>
</dbReference>
<feature type="domain" description="NodB homology" evidence="3">
    <location>
        <begin position="74"/>
        <end position="314"/>
    </location>
</feature>
<keyword evidence="5" id="KW-1185">Reference proteome</keyword>
<dbReference type="AlphaFoldDB" id="A0A8J6LZ18"/>
<proteinExistence type="predicted"/>
<dbReference type="GO" id="GO:0016810">
    <property type="term" value="F:hydrolase activity, acting on carbon-nitrogen (but not peptide) bonds"/>
    <property type="evidence" value="ECO:0007669"/>
    <property type="project" value="InterPro"/>
</dbReference>
<evidence type="ECO:0000259" key="3">
    <source>
        <dbReference type="PROSITE" id="PS51677"/>
    </source>
</evidence>
<dbReference type="RefSeq" id="WP_186506242.1">
    <property type="nucleotide sequence ID" value="NZ_JACNEP010000005.1"/>
</dbReference>
<dbReference type="GO" id="GO:0005975">
    <property type="term" value="P:carbohydrate metabolic process"/>
    <property type="evidence" value="ECO:0007669"/>
    <property type="project" value="InterPro"/>
</dbReference>
<comment type="caution">
    <text evidence="4">The sequence shown here is derived from an EMBL/GenBank/DDBJ whole genome shotgun (WGS) entry which is preliminary data.</text>
</comment>
<dbReference type="EMBL" id="JACNEP010000005">
    <property type="protein sequence ID" value="MBC3765770.1"/>
    <property type="molecule type" value="Genomic_DNA"/>
</dbReference>
<comment type="subcellular location">
    <subcellularLocation>
        <location evidence="1">Secreted</location>
    </subcellularLocation>
</comment>
<dbReference type="InterPro" id="IPR002509">
    <property type="entry name" value="NODB_dom"/>
</dbReference>
<reference evidence="4" key="2">
    <citation type="submission" date="2020-08" db="EMBL/GenBank/DDBJ databases">
        <authorList>
            <person name="Lai Q."/>
        </authorList>
    </citation>
    <scope>NUCLEOTIDE SEQUENCE</scope>
    <source>
        <strain evidence="4">S27-2</strain>
    </source>
</reference>
<dbReference type="PROSITE" id="PS51677">
    <property type="entry name" value="NODB"/>
    <property type="match status" value="1"/>
</dbReference>
<dbReference type="CDD" id="cd10918">
    <property type="entry name" value="CE4_NodB_like_5s_6s"/>
    <property type="match status" value="1"/>
</dbReference>
<accession>A0A8J6LZ18</accession>
<dbReference type="InterPro" id="IPR051398">
    <property type="entry name" value="Polysacch_Deacetylase"/>
</dbReference>
<dbReference type="GO" id="GO:0005576">
    <property type="term" value="C:extracellular region"/>
    <property type="evidence" value="ECO:0007669"/>
    <property type="project" value="UniProtKB-SubCell"/>
</dbReference>
<gene>
    <name evidence="4" type="ORF">H8B19_07770</name>
</gene>
<dbReference type="PANTHER" id="PTHR34216">
    <property type="match status" value="1"/>
</dbReference>
<evidence type="ECO:0000256" key="1">
    <source>
        <dbReference type="ARBA" id="ARBA00004613"/>
    </source>
</evidence>
<evidence type="ECO:0000256" key="2">
    <source>
        <dbReference type="ARBA" id="ARBA00022729"/>
    </source>
</evidence>
<dbReference type="InterPro" id="IPR011330">
    <property type="entry name" value="Glyco_hydro/deAcase_b/a-brl"/>
</dbReference>
<dbReference type="Proteomes" id="UP000601768">
    <property type="component" value="Unassembled WGS sequence"/>
</dbReference>
<protein>
    <submittedName>
        <fullName evidence="4">Polysaccharide deacetylase family protein</fullName>
    </submittedName>
</protein>
<evidence type="ECO:0000313" key="4">
    <source>
        <dbReference type="EMBL" id="MBC3765770.1"/>
    </source>
</evidence>
<keyword evidence="2" id="KW-0732">Signal</keyword>
<reference evidence="4" key="1">
    <citation type="journal article" date="2018" name="Int. J. Syst. Evol. Microbiol.">
        <title>Neptunicella marina gen. nov., sp. nov., isolated from surface seawater.</title>
        <authorList>
            <person name="Liu X."/>
            <person name="Lai Q."/>
            <person name="Du Y."/>
            <person name="Zhang X."/>
            <person name="Liu Z."/>
            <person name="Sun F."/>
            <person name="Shao Z."/>
        </authorList>
    </citation>
    <scope>NUCLEOTIDE SEQUENCE</scope>
    <source>
        <strain evidence="4">S27-2</strain>
    </source>
</reference>
<name>A0A8J6LZ18_9ALTE</name>
<dbReference type="Pfam" id="PF01522">
    <property type="entry name" value="Polysacc_deac_1"/>
    <property type="match status" value="1"/>
</dbReference>